<dbReference type="Proteomes" id="UP000265040">
    <property type="component" value="Chromosome 6"/>
</dbReference>
<dbReference type="SUPFAM" id="SSF55729">
    <property type="entry name" value="Acyl-CoA N-acyltransferases (Nat)"/>
    <property type="match status" value="1"/>
</dbReference>
<evidence type="ECO:0000313" key="3">
    <source>
        <dbReference type="Proteomes" id="UP000265040"/>
    </source>
</evidence>
<dbReference type="AlphaFoldDB" id="A0A3Q1J870"/>
<reference evidence="2" key="1">
    <citation type="submission" date="2021-04" db="EMBL/GenBank/DDBJ databases">
        <authorList>
            <consortium name="Wellcome Sanger Institute Data Sharing"/>
        </authorList>
    </citation>
    <scope>NUCLEOTIDE SEQUENCE [LARGE SCALE GENOMIC DNA]</scope>
</reference>
<feature type="region of interest" description="Disordered" evidence="1">
    <location>
        <begin position="314"/>
        <end position="337"/>
    </location>
</feature>
<evidence type="ECO:0000313" key="2">
    <source>
        <dbReference type="Ensembl" id="ENSATEP00000011311.2"/>
    </source>
</evidence>
<dbReference type="Ensembl" id="ENSATET00000011497.2">
    <property type="protein sequence ID" value="ENSATEP00000011311.2"/>
    <property type="gene ID" value="ENSATEG00000007874.2"/>
</dbReference>
<dbReference type="CDD" id="cd04301">
    <property type="entry name" value="NAT_SF"/>
    <property type="match status" value="1"/>
</dbReference>
<reference evidence="2" key="3">
    <citation type="submission" date="2025-09" db="UniProtKB">
        <authorList>
            <consortium name="Ensembl"/>
        </authorList>
    </citation>
    <scope>IDENTIFICATION</scope>
</reference>
<protein>
    <recommendedName>
        <fullName evidence="4">Family with sequence similarity 169 member B</fullName>
    </recommendedName>
</protein>
<reference evidence="2" key="2">
    <citation type="submission" date="2025-08" db="UniProtKB">
        <authorList>
            <consortium name="Ensembl"/>
        </authorList>
    </citation>
    <scope>IDENTIFICATION</scope>
</reference>
<evidence type="ECO:0000256" key="1">
    <source>
        <dbReference type="SAM" id="MobiDB-lite"/>
    </source>
</evidence>
<dbReference type="InterPro" id="IPR029625">
    <property type="entry name" value="FAM169"/>
</dbReference>
<dbReference type="OrthoDB" id="8954808at2759"/>
<feature type="compositionally biased region" description="Polar residues" evidence="1">
    <location>
        <begin position="317"/>
        <end position="337"/>
    </location>
</feature>
<evidence type="ECO:0008006" key="4">
    <source>
        <dbReference type="Google" id="ProtNLM"/>
    </source>
</evidence>
<name>A0A3Q1J870_ANATE</name>
<proteinExistence type="predicted"/>
<dbReference type="PANTHER" id="PTHR22442:SF4">
    <property type="entry name" value="PROTEIN FAM169BP"/>
    <property type="match status" value="1"/>
</dbReference>
<organism evidence="2 3">
    <name type="scientific">Anabas testudineus</name>
    <name type="common">Climbing perch</name>
    <name type="synonym">Anthias testudineus</name>
    <dbReference type="NCBI Taxonomy" id="64144"/>
    <lineage>
        <taxon>Eukaryota</taxon>
        <taxon>Metazoa</taxon>
        <taxon>Chordata</taxon>
        <taxon>Craniata</taxon>
        <taxon>Vertebrata</taxon>
        <taxon>Euteleostomi</taxon>
        <taxon>Actinopterygii</taxon>
        <taxon>Neopterygii</taxon>
        <taxon>Teleostei</taxon>
        <taxon>Neoteleostei</taxon>
        <taxon>Acanthomorphata</taxon>
        <taxon>Anabantaria</taxon>
        <taxon>Anabantiformes</taxon>
        <taxon>Anabantoidei</taxon>
        <taxon>Anabantidae</taxon>
        <taxon>Anabas</taxon>
    </lineage>
</organism>
<dbReference type="InterPro" id="IPR016181">
    <property type="entry name" value="Acyl_CoA_acyltransferase"/>
</dbReference>
<dbReference type="GeneTree" id="ENSGT00510000048902"/>
<sequence length="337" mass="38698">MYPVDLPAAEDTDLTSAAEQYISSLESGSLDVHEVVSLSAQVAITANNIRHLQLFEDDQPGCAVAALHSPDDPTQVVALYLYDKWWSVDDILRTSNKSRSGLLLVQSIVERVILFLLSQVVERSAQEKVQFSLHPRTESCKLLWRDGQAVGFYTVKHKGSLCDSWSSRCYLLSVLDTMLVRSSWRRRGLGLQMLEDFCSWFSTEEFLGVSSPLSPSMVSVCRRFLQQHEEHRERLYEVEAPGGWTQRRNVWLNIHLIKFYLYSTKTQQKSSQCTLQCLRFKTLQNITVYRIIQKTQQPHLSSSRRQWRGKIPFRGRNLQQNQAQGGRPSASTKKNNR</sequence>
<keyword evidence="3" id="KW-1185">Reference proteome</keyword>
<dbReference type="InParanoid" id="A0A3Q1J870"/>
<accession>A0A3Q1J870</accession>
<dbReference type="Gene3D" id="3.40.630.30">
    <property type="match status" value="1"/>
</dbReference>
<dbReference type="PANTHER" id="PTHR22442">
    <property type="match status" value="1"/>
</dbReference>